<name>A0ABD5WKD6_9EURY</name>
<accession>A0ABD5WKD6</accession>
<sequence length="81" mass="8488">MSQPTHLGHGVPETDAPLVPTFLAAALVLAALLSTLSPLVAAAVGGALVATVGWSLLRALRERSRGARRLRTPTQRRTAPR</sequence>
<keyword evidence="1" id="KW-0472">Membrane</keyword>
<gene>
    <name evidence="2" type="ORF">ACFQL9_15185</name>
</gene>
<reference evidence="2 3" key="1">
    <citation type="journal article" date="2019" name="Int. J. Syst. Evol. Microbiol.">
        <title>The Global Catalogue of Microorganisms (GCM) 10K type strain sequencing project: providing services to taxonomists for standard genome sequencing and annotation.</title>
        <authorList>
            <consortium name="The Broad Institute Genomics Platform"/>
            <consortium name="The Broad Institute Genome Sequencing Center for Infectious Disease"/>
            <person name="Wu L."/>
            <person name="Ma J."/>
        </authorList>
    </citation>
    <scope>NUCLEOTIDE SEQUENCE [LARGE SCALE GENOMIC DNA]</scope>
    <source>
        <strain evidence="2 3">DT31</strain>
    </source>
</reference>
<keyword evidence="1" id="KW-0812">Transmembrane</keyword>
<protein>
    <submittedName>
        <fullName evidence="2">Uncharacterized protein</fullName>
    </submittedName>
</protein>
<dbReference type="Proteomes" id="UP001596461">
    <property type="component" value="Unassembled WGS sequence"/>
</dbReference>
<evidence type="ECO:0000256" key="1">
    <source>
        <dbReference type="SAM" id="Phobius"/>
    </source>
</evidence>
<dbReference type="RefSeq" id="WP_284030748.1">
    <property type="nucleotide sequence ID" value="NZ_CP126154.1"/>
</dbReference>
<keyword evidence="3" id="KW-1185">Reference proteome</keyword>
<proteinExistence type="predicted"/>
<comment type="caution">
    <text evidence="2">The sequence shown here is derived from an EMBL/GenBank/DDBJ whole genome shotgun (WGS) entry which is preliminary data.</text>
</comment>
<keyword evidence="1" id="KW-1133">Transmembrane helix</keyword>
<organism evidence="2 3">
    <name type="scientific">Halobaculum lipolyticum</name>
    <dbReference type="NCBI Taxonomy" id="3032001"/>
    <lineage>
        <taxon>Archaea</taxon>
        <taxon>Methanobacteriati</taxon>
        <taxon>Methanobacteriota</taxon>
        <taxon>Stenosarchaea group</taxon>
        <taxon>Halobacteria</taxon>
        <taxon>Halobacteriales</taxon>
        <taxon>Haloferacaceae</taxon>
        <taxon>Halobaculum</taxon>
    </lineage>
</organism>
<dbReference type="GeneID" id="81125595"/>
<dbReference type="EMBL" id="JBHTAH010000016">
    <property type="protein sequence ID" value="MFC7070988.1"/>
    <property type="molecule type" value="Genomic_DNA"/>
</dbReference>
<feature type="transmembrane region" description="Helical" evidence="1">
    <location>
        <begin position="39"/>
        <end position="60"/>
    </location>
</feature>
<dbReference type="AlphaFoldDB" id="A0ABD5WKD6"/>
<evidence type="ECO:0000313" key="2">
    <source>
        <dbReference type="EMBL" id="MFC7070988.1"/>
    </source>
</evidence>
<evidence type="ECO:0000313" key="3">
    <source>
        <dbReference type="Proteomes" id="UP001596461"/>
    </source>
</evidence>